<name>A0AAE1AKX1_9GAST</name>
<accession>A0AAE1AKX1</accession>
<evidence type="ECO:0000313" key="2">
    <source>
        <dbReference type="Proteomes" id="UP001283361"/>
    </source>
</evidence>
<gene>
    <name evidence="1" type="ORF">RRG08_017341</name>
</gene>
<proteinExistence type="predicted"/>
<comment type="caution">
    <text evidence="1">The sequence shown here is derived from an EMBL/GenBank/DDBJ whole genome shotgun (WGS) entry which is preliminary data.</text>
</comment>
<reference evidence="1" key="1">
    <citation type="journal article" date="2023" name="G3 (Bethesda)">
        <title>A reference genome for the long-term kleptoplast-retaining sea slug Elysia crispata morphotype clarki.</title>
        <authorList>
            <person name="Eastman K.E."/>
            <person name="Pendleton A.L."/>
            <person name="Shaikh M.A."/>
            <person name="Suttiyut T."/>
            <person name="Ogas R."/>
            <person name="Tomko P."/>
            <person name="Gavelis G."/>
            <person name="Widhalm J.R."/>
            <person name="Wisecaver J.H."/>
        </authorList>
    </citation>
    <scope>NUCLEOTIDE SEQUENCE</scope>
    <source>
        <strain evidence="1">ECLA1</strain>
    </source>
</reference>
<keyword evidence="2" id="KW-1185">Reference proteome</keyword>
<evidence type="ECO:0000313" key="1">
    <source>
        <dbReference type="EMBL" id="KAK3789652.1"/>
    </source>
</evidence>
<dbReference type="EMBL" id="JAWDGP010001641">
    <property type="protein sequence ID" value="KAK3789652.1"/>
    <property type="molecule type" value="Genomic_DNA"/>
</dbReference>
<protein>
    <submittedName>
        <fullName evidence="1">Uncharacterized protein</fullName>
    </submittedName>
</protein>
<organism evidence="1 2">
    <name type="scientific">Elysia crispata</name>
    <name type="common">lettuce slug</name>
    <dbReference type="NCBI Taxonomy" id="231223"/>
    <lineage>
        <taxon>Eukaryota</taxon>
        <taxon>Metazoa</taxon>
        <taxon>Spiralia</taxon>
        <taxon>Lophotrochozoa</taxon>
        <taxon>Mollusca</taxon>
        <taxon>Gastropoda</taxon>
        <taxon>Heterobranchia</taxon>
        <taxon>Euthyneura</taxon>
        <taxon>Panpulmonata</taxon>
        <taxon>Sacoglossa</taxon>
        <taxon>Placobranchoidea</taxon>
        <taxon>Plakobranchidae</taxon>
        <taxon>Elysia</taxon>
    </lineage>
</organism>
<dbReference type="AlphaFoldDB" id="A0AAE1AKX1"/>
<sequence>MSQPEKELFRWYLAPPQDVSARERTVQMVSGSTPRCLSQRENCLDGIWLHPKMSQPEKELFRWYLAPPQDVSARERTV</sequence>
<dbReference type="Proteomes" id="UP001283361">
    <property type="component" value="Unassembled WGS sequence"/>
</dbReference>